<evidence type="ECO:0000313" key="3">
    <source>
        <dbReference type="Proteomes" id="UP001237642"/>
    </source>
</evidence>
<evidence type="ECO:0000313" key="2">
    <source>
        <dbReference type="EMBL" id="KAK1373354.1"/>
    </source>
</evidence>
<organism evidence="2 3">
    <name type="scientific">Heracleum sosnowskyi</name>
    <dbReference type="NCBI Taxonomy" id="360622"/>
    <lineage>
        <taxon>Eukaryota</taxon>
        <taxon>Viridiplantae</taxon>
        <taxon>Streptophyta</taxon>
        <taxon>Embryophyta</taxon>
        <taxon>Tracheophyta</taxon>
        <taxon>Spermatophyta</taxon>
        <taxon>Magnoliopsida</taxon>
        <taxon>eudicotyledons</taxon>
        <taxon>Gunneridae</taxon>
        <taxon>Pentapetalae</taxon>
        <taxon>asterids</taxon>
        <taxon>campanulids</taxon>
        <taxon>Apiales</taxon>
        <taxon>Apiaceae</taxon>
        <taxon>Apioideae</taxon>
        <taxon>apioid superclade</taxon>
        <taxon>Tordylieae</taxon>
        <taxon>Tordyliinae</taxon>
        <taxon>Heracleum</taxon>
    </lineage>
</organism>
<feature type="region of interest" description="Disordered" evidence="1">
    <location>
        <begin position="1"/>
        <end position="117"/>
    </location>
</feature>
<accession>A0AAD8MHS5</accession>
<reference evidence="2" key="1">
    <citation type="submission" date="2023-02" db="EMBL/GenBank/DDBJ databases">
        <title>Genome of toxic invasive species Heracleum sosnowskyi carries increased number of genes despite the absence of recent whole-genome duplications.</title>
        <authorList>
            <person name="Schelkunov M."/>
            <person name="Shtratnikova V."/>
            <person name="Makarenko M."/>
            <person name="Klepikova A."/>
            <person name="Omelchenko D."/>
            <person name="Novikova G."/>
            <person name="Obukhova E."/>
            <person name="Bogdanov V."/>
            <person name="Penin A."/>
            <person name="Logacheva M."/>
        </authorList>
    </citation>
    <scope>NUCLEOTIDE SEQUENCE</scope>
    <source>
        <strain evidence="2">Hsosn_3</strain>
        <tissue evidence="2">Leaf</tissue>
    </source>
</reference>
<dbReference type="Proteomes" id="UP001237642">
    <property type="component" value="Unassembled WGS sequence"/>
</dbReference>
<sequence length="350" mass="38019">MEDSVKDQSSVSGRSSSKLLRYPLRSATKSKDVKSPPPVSTASKRGKPPSSVSQSMSVLDLSGKGKSAKPARRLSIPIKATVTPAPKSVGSITPISEVKSKRSAVTQAKSDTPISDVSRSSNRKKFTILSSASYWLNQIKLSESSAKHSISLAFFKLAFEAGCEPLQRMKEELKNYARKHNLAEFEDTTKQLFDSYNIGESFEQMQVSETISHALGEGTQSSDDDVRSSSTAGTRKLKPKSLNPVGSAQVQASVKDTCKKSTPAPRIRSSVVTKSNTSSKSASVAVDQKTQNKKQKPSKESEKHKVEKQEKKPAAKEATLKNSSVVEEPLEENKENMDAPQLEEISVIES</sequence>
<feature type="compositionally biased region" description="Polar residues" evidence="1">
    <location>
        <begin position="244"/>
        <end position="254"/>
    </location>
</feature>
<name>A0AAD8MHS5_9APIA</name>
<gene>
    <name evidence="2" type="ORF">POM88_029547</name>
</gene>
<dbReference type="PANTHER" id="PTHR34468:SF2">
    <property type="entry name" value="MICROTUBULE-ASSOCIATED FUTSCH-LIKE PROTEIN"/>
    <property type="match status" value="1"/>
</dbReference>
<dbReference type="PANTHER" id="PTHR34468">
    <property type="entry name" value="MICROTUBULE-ASSOCIATED FUTSCH-LIKE PROTEIN"/>
    <property type="match status" value="1"/>
</dbReference>
<reference evidence="2" key="2">
    <citation type="submission" date="2023-05" db="EMBL/GenBank/DDBJ databases">
        <authorList>
            <person name="Schelkunov M.I."/>
        </authorList>
    </citation>
    <scope>NUCLEOTIDE SEQUENCE</scope>
    <source>
        <strain evidence="2">Hsosn_3</strain>
        <tissue evidence="2">Leaf</tissue>
    </source>
</reference>
<feature type="compositionally biased region" description="Low complexity" evidence="1">
    <location>
        <begin position="7"/>
        <end position="21"/>
    </location>
</feature>
<comment type="caution">
    <text evidence="2">The sequence shown here is derived from an EMBL/GenBank/DDBJ whole genome shotgun (WGS) entry which is preliminary data.</text>
</comment>
<feature type="compositionally biased region" description="Low complexity" evidence="1">
    <location>
        <begin position="269"/>
        <end position="286"/>
    </location>
</feature>
<proteinExistence type="predicted"/>
<feature type="compositionally biased region" description="Basic and acidic residues" evidence="1">
    <location>
        <begin position="297"/>
        <end position="319"/>
    </location>
</feature>
<feature type="compositionally biased region" description="Polar residues" evidence="1">
    <location>
        <begin position="103"/>
        <end position="117"/>
    </location>
</feature>
<evidence type="ECO:0000256" key="1">
    <source>
        <dbReference type="SAM" id="MobiDB-lite"/>
    </source>
</evidence>
<protein>
    <submittedName>
        <fullName evidence="2">Translocase inner membrane subunit 44-2</fullName>
    </submittedName>
</protein>
<keyword evidence="3" id="KW-1185">Reference proteome</keyword>
<feature type="region of interest" description="Disordered" evidence="1">
    <location>
        <begin position="215"/>
        <end position="350"/>
    </location>
</feature>
<dbReference type="EMBL" id="JAUIZM010000007">
    <property type="protein sequence ID" value="KAK1373354.1"/>
    <property type="molecule type" value="Genomic_DNA"/>
</dbReference>
<dbReference type="AlphaFoldDB" id="A0AAD8MHS5"/>